<reference evidence="2 3" key="1">
    <citation type="submission" date="2017-11" db="EMBL/GenBank/DDBJ databases">
        <title>The genome of Rhizophagus clarus HR1 reveals common genetic basis of auxotrophy among arbuscular mycorrhizal fungi.</title>
        <authorList>
            <person name="Kobayashi Y."/>
        </authorList>
    </citation>
    <scope>NUCLEOTIDE SEQUENCE [LARGE SCALE GENOMIC DNA]</scope>
    <source>
        <strain evidence="2 3">HR1</strain>
    </source>
</reference>
<accession>A0A2Z6RC11</accession>
<feature type="compositionally biased region" description="Basic residues" evidence="1">
    <location>
        <begin position="32"/>
        <end position="43"/>
    </location>
</feature>
<organism evidence="2 3">
    <name type="scientific">Rhizophagus clarus</name>
    <dbReference type="NCBI Taxonomy" id="94130"/>
    <lineage>
        <taxon>Eukaryota</taxon>
        <taxon>Fungi</taxon>
        <taxon>Fungi incertae sedis</taxon>
        <taxon>Mucoromycota</taxon>
        <taxon>Glomeromycotina</taxon>
        <taxon>Glomeromycetes</taxon>
        <taxon>Glomerales</taxon>
        <taxon>Glomeraceae</taxon>
        <taxon>Rhizophagus</taxon>
    </lineage>
</organism>
<name>A0A2Z6RC11_9GLOM</name>
<feature type="non-terminal residue" evidence="2">
    <location>
        <position position="63"/>
    </location>
</feature>
<gene>
    <name evidence="2" type="ORF">RclHR1_17110001</name>
</gene>
<dbReference type="Proteomes" id="UP000247702">
    <property type="component" value="Unassembled WGS sequence"/>
</dbReference>
<evidence type="ECO:0000256" key="1">
    <source>
        <dbReference type="SAM" id="MobiDB-lite"/>
    </source>
</evidence>
<feature type="compositionally biased region" description="Polar residues" evidence="1">
    <location>
        <begin position="44"/>
        <end position="63"/>
    </location>
</feature>
<keyword evidence="3" id="KW-1185">Reference proteome</keyword>
<feature type="region of interest" description="Disordered" evidence="1">
    <location>
        <begin position="26"/>
        <end position="63"/>
    </location>
</feature>
<evidence type="ECO:0000313" key="2">
    <source>
        <dbReference type="EMBL" id="GBB90236.1"/>
    </source>
</evidence>
<dbReference type="AlphaFoldDB" id="A0A2Z6RC11"/>
<evidence type="ECO:0000313" key="3">
    <source>
        <dbReference type="Proteomes" id="UP000247702"/>
    </source>
</evidence>
<dbReference type="EMBL" id="BEXD01000793">
    <property type="protein sequence ID" value="GBB90236.1"/>
    <property type="molecule type" value="Genomic_DNA"/>
</dbReference>
<protein>
    <submittedName>
        <fullName evidence="2">Uncharacterized protein</fullName>
    </submittedName>
</protein>
<comment type="caution">
    <text evidence="2">The sequence shown here is derived from an EMBL/GenBank/DDBJ whole genome shotgun (WGS) entry which is preliminary data.</text>
</comment>
<sequence length="63" mass="7282">MDISFTEKNQSAIELLITNKDQSKMDSFTKYDKKKKRKKKKSRQNQSQEANQVTKLIPSSSSS</sequence>
<proteinExistence type="predicted"/>